<feature type="transmembrane region" description="Helical" evidence="2">
    <location>
        <begin position="87"/>
        <end position="106"/>
    </location>
</feature>
<dbReference type="AlphaFoldDB" id="A0A3N1GQ67"/>
<reference evidence="3 4" key="1">
    <citation type="submission" date="2018-11" db="EMBL/GenBank/DDBJ databases">
        <title>Sequencing the genomes of 1000 actinobacteria strains.</title>
        <authorList>
            <person name="Klenk H.-P."/>
        </authorList>
    </citation>
    <scope>NUCLEOTIDE SEQUENCE [LARGE SCALE GENOMIC DNA]</scope>
    <source>
        <strain evidence="3 4">DSM 43634</strain>
    </source>
</reference>
<comment type="caution">
    <text evidence="3">The sequence shown here is derived from an EMBL/GenBank/DDBJ whole genome shotgun (WGS) entry which is preliminary data.</text>
</comment>
<evidence type="ECO:0000313" key="4">
    <source>
        <dbReference type="Proteomes" id="UP000271683"/>
    </source>
</evidence>
<name>A0A3N1GQ67_9ACTN</name>
<sequence length="229" mass="23116">MDHKIWMYLVYLAISVGLTVWVATTLSRNGLVFLEDVFDDSRLAKAVNHLLVMGFYLLNLGYVAVAMRSAEGVRDASRALEVLSGKIGLVLLVLGLLHVLNVIVLGRYRRGRLRQQQALPPLPPAGRLPMIPPGARPMGPPPGYPMTGPVPSGPFQGFPAPGAPGAGTPGATASGTTASGTTASGTTGPGAAGPGAAGPGAASSADAAGEGLAWPGQGMSGPVPPPAQA</sequence>
<accession>A0A3N1GQ67</accession>
<dbReference type="RefSeq" id="WP_244945407.1">
    <property type="nucleotide sequence ID" value="NZ_RJKL01000001.1"/>
</dbReference>
<dbReference type="Proteomes" id="UP000271683">
    <property type="component" value="Unassembled WGS sequence"/>
</dbReference>
<feature type="compositionally biased region" description="Pro residues" evidence="1">
    <location>
        <begin position="120"/>
        <end position="144"/>
    </location>
</feature>
<protein>
    <submittedName>
        <fullName evidence="3">Uncharacterized protein</fullName>
    </submittedName>
</protein>
<feature type="compositionally biased region" description="Gly residues" evidence="1">
    <location>
        <begin position="187"/>
        <end position="198"/>
    </location>
</feature>
<feature type="region of interest" description="Disordered" evidence="1">
    <location>
        <begin position="117"/>
        <end position="229"/>
    </location>
</feature>
<feature type="compositionally biased region" description="Low complexity" evidence="1">
    <location>
        <begin position="199"/>
        <end position="209"/>
    </location>
</feature>
<evidence type="ECO:0000313" key="3">
    <source>
        <dbReference type="EMBL" id="ROP32372.1"/>
    </source>
</evidence>
<dbReference type="EMBL" id="RJKL01000001">
    <property type="protein sequence ID" value="ROP32372.1"/>
    <property type="molecule type" value="Genomic_DNA"/>
</dbReference>
<organism evidence="3 4">
    <name type="scientific">Couchioplanes caeruleus</name>
    <dbReference type="NCBI Taxonomy" id="56438"/>
    <lineage>
        <taxon>Bacteria</taxon>
        <taxon>Bacillati</taxon>
        <taxon>Actinomycetota</taxon>
        <taxon>Actinomycetes</taxon>
        <taxon>Micromonosporales</taxon>
        <taxon>Micromonosporaceae</taxon>
        <taxon>Couchioplanes</taxon>
    </lineage>
</organism>
<feature type="compositionally biased region" description="Low complexity" evidence="1">
    <location>
        <begin position="145"/>
        <end position="160"/>
    </location>
</feature>
<keyword evidence="2" id="KW-0472">Membrane</keyword>
<evidence type="ECO:0000256" key="1">
    <source>
        <dbReference type="SAM" id="MobiDB-lite"/>
    </source>
</evidence>
<keyword evidence="2" id="KW-0812">Transmembrane</keyword>
<evidence type="ECO:0000256" key="2">
    <source>
        <dbReference type="SAM" id="Phobius"/>
    </source>
</evidence>
<feature type="compositionally biased region" description="Low complexity" evidence="1">
    <location>
        <begin position="169"/>
        <end position="186"/>
    </location>
</feature>
<gene>
    <name evidence="3" type="ORF">EDD30_5310</name>
</gene>
<feature type="transmembrane region" description="Helical" evidence="2">
    <location>
        <begin position="6"/>
        <end position="26"/>
    </location>
</feature>
<feature type="transmembrane region" description="Helical" evidence="2">
    <location>
        <begin position="47"/>
        <end position="67"/>
    </location>
</feature>
<proteinExistence type="predicted"/>
<keyword evidence="2" id="KW-1133">Transmembrane helix</keyword>